<gene>
    <name evidence="4" type="ORF">SAPINGB_P001342</name>
</gene>
<feature type="coiled-coil region" evidence="1">
    <location>
        <begin position="274"/>
        <end position="336"/>
    </location>
</feature>
<accession>A0A5E8B5S0</accession>
<dbReference type="OrthoDB" id="428895at2759"/>
<keyword evidence="1" id="KW-0175">Coiled coil</keyword>
<dbReference type="InterPro" id="IPR001683">
    <property type="entry name" value="PX_dom"/>
</dbReference>
<dbReference type="PROSITE" id="PS50192">
    <property type="entry name" value="T_SNARE"/>
    <property type="match status" value="1"/>
</dbReference>
<organism evidence="4 5">
    <name type="scientific">Magnusiomyces paraingens</name>
    <dbReference type="NCBI Taxonomy" id="2606893"/>
    <lineage>
        <taxon>Eukaryota</taxon>
        <taxon>Fungi</taxon>
        <taxon>Dikarya</taxon>
        <taxon>Ascomycota</taxon>
        <taxon>Saccharomycotina</taxon>
        <taxon>Dipodascomycetes</taxon>
        <taxon>Dipodascales</taxon>
        <taxon>Dipodascaceae</taxon>
        <taxon>Magnusiomyces</taxon>
    </lineage>
</organism>
<evidence type="ECO:0000259" key="3">
    <source>
        <dbReference type="PROSITE" id="PS50195"/>
    </source>
</evidence>
<dbReference type="Gene3D" id="1.20.5.110">
    <property type="match status" value="1"/>
</dbReference>
<name>A0A5E8B5S0_9ASCO</name>
<sequence length="341" mass="39064">MEVSITGFSNTKPVYFVIHVALAGHNSYVLRKRYSEFATFSSEIEAEMGEPTPLSLPEKKWIGNTNEEFLKERRRRLELFLRQIIKQEEWREALALQKFLETASHMRSDSRMKNNLQSATEWAKAVAEVRNMIQLIRESSGGASSIPGAISQGNGTAEERKLYLKAKSKLQELENSLIGNNNLGEGEYMRRRNIYQDLARSLSQNEHARRNSIISSMTFDELQKSNASSNSSFIQSSTAHSLFGNLPNKNSGNHRILGGSETDKTRQLNNSGLLQMHEQEMKSQDDVIQNLRTTIRTQRELGQQIYEELEHQNKMLDDLDQNTHTTNAKLNQARRRVKKFT</sequence>
<dbReference type="RefSeq" id="XP_031851956.1">
    <property type="nucleotide sequence ID" value="XM_031996065.1"/>
</dbReference>
<evidence type="ECO:0000259" key="2">
    <source>
        <dbReference type="PROSITE" id="PS50192"/>
    </source>
</evidence>
<feature type="domain" description="T-SNARE coiled-coil homology" evidence="2">
    <location>
        <begin position="278"/>
        <end position="340"/>
    </location>
</feature>
<dbReference type="GeneID" id="43580165"/>
<dbReference type="GO" id="GO:0035091">
    <property type="term" value="F:phosphatidylinositol binding"/>
    <property type="evidence" value="ECO:0007669"/>
    <property type="project" value="InterPro"/>
</dbReference>
<dbReference type="SUPFAM" id="SSF58038">
    <property type="entry name" value="SNARE fusion complex"/>
    <property type="match status" value="1"/>
</dbReference>
<dbReference type="SMART" id="SM00312">
    <property type="entry name" value="PX"/>
    <property type="match status" value="1"/>
</dbReference>
<protein>
    <recommendedName>
        <fullName evidence="6">PX domain-containing protein</fullName>
    </recommendedName>
</protein>
<dbReference type="AlphaFoldDB" id="A0A5E8B5S0"/>
<dbReference type="Gene3D" id="3.30.1520.10">
    <property type="entry name" value="Phox-like domain"/>
    <property type="match status" value="1"/>
</dbReference>
<dbReference type="EMBL" id="CABVLU010000001">
    <property type="protein sequence ID" value="VVT46697.1"/>
    <property type="molecule type" value="Genomic_DNA"/>
</dbReference>
<evidence type="ECO:0008006" key="6">
    <source>
        <dbReference type="Google" id="ProtNLM"/>
    </source>
</evidence>
<evidence type="ECO:0000256" key="1">
    <source>
        <dbReference type="SAM" id="Coils"/>
    </source>
</evidence>
<dbReference type="Pfam" id="PF00787">
    <property type="entry name" value="PX"/>
    <property type="match status" value="1"/>
</dbReference>
<dbReference type="PROSITE" id="PS50195">
    <property type="entry name" value="PX"/>
    <property type="match status" value="1"/>
</dbReference>
<dbReference type="InterPro" id="IPR000727">
    <property type="entry name" value="T_SNARE_dom"/>
</dbReference>
<proteinExistence type="predicted"/>
<evidence type="ECO:0000313" key="4">
    <source>
        <dbReference type="EMBL" id="VVT46697.1"/>
    </source>
</evidence>
<reference evidence="4 5" key="1">
    <citation type="submission" date="2019-09" db="EMBL/GenBank/DDBJ databases">
        <authorList>
            <person name="Brejova B."/>
        </authorList>
    </citation>
    <scope>NUCLEOTIDE SEQUENCE [LARGE SCALE GENOMIC DNA]</scope>
</reference>
<dbReference type="SUPFAM" id="SSF64268">
    <property type="entry name" value="PX domain"/>
    <property type="match status" value="1"/>
</dbReference>
<feature type="domain" description="PX" evidence="3">
    <location>
        <begin position="1"/>
        <end position="107"/>
    </location>
</feature>
<dbReference type="SMART" id="SM00397">
    <property type="entry name" value="t_SNARE"/>
    <property type="match status" value="1"/>
</dbReference>
<keyword evidence="5" id="KW-1185">Reference proteome</keyword>
<dbReference type="CDD" id="cd15858">
    <property type="entry name" value="SNARE_VAM7"/>
    <property type="match status" value="1"/>
</dbReference>
<dbReference type="Proteomes" id="UP000398389">
    <property type="component" value="Unassembled WGS sequence"/>
</dbReference>
<evidence type="ECO:0000313" key="5">
    <source>
        <dbReference type="Proteomes" id="UP000398389"/>
    </source>
</evidence>
<dbReference type="InterPro" id="IPR036871">
    <property type="entry name" value="PX_dom_sf"/>
</dbReference>